<organism evidence="1 2">
    <name type="scientific">Coemansia nantahalensis</name>
    <dbReference type="NCBI Taxonomy" id="2789366"/>
    <lineage>
        <taxon>Eukaryota</taxon>
        <taxon>Fungi</taxon>
        <taxon>Fungi incertae sedis</taxon>
        <taxon>Zoopagomycota</taxon>
        <taxon>Kickxellomycotina</taxon>
        <taxon>Kickxellomycetes</taxon>
        <taxon>Kickxellales</taxon>
        <taxon>Kickxellaceae</taxon>
        <taxon>Coemansia</taxon>
    </lineage>
</organism>
<feature type="non-terminal residue" evidence="1">
    <location>
        <position position="58"/>
    </location>
</feature>
<comment type="caution">
    <text evidence="1">The sequence shown here is derived from an EMBL/GenBank/DDBJ whole genome shotgun (WGS) entry which is preliminary data.</text>
</comment>
<dbReference type="EMBL" id="JANBUJ010003892">
    <property type="protein sequence ID" value="KAJ2759107.1"/>
    <property type="molecule type" value="Genomic_DNA"/>
</dbReference>
<gene>
    <name evidence="1" type="ORF">IWQ57_006642</name>
</gene>
<accession>A0ACC1JJ64</accession>
<keyword evidence="2" id="KW-1185">Reference proteome</keyword>
<protein>
    <submittedName>
        <fullName evidence="1">Uncharacterized protein</fullName>
    </submittedName>
</protein>
<evidence type="ECO:0000313" key="2">
    <source>
        <dbReference type="Proteomes" id="UP001140234"/>
    </source>
</evidence>
<dbReference type="Proteomes" id="UP001140234">
    <property type="component" value="Unassembled WGS sequence"/>
</dbReference>
<evidence type="ECO:0000313" key="1">
    <source>
        <dbReference type="EMBL" id="KAJ2759107.1"/>
    </source>
</evidence>
<sequence>MRCVFPYEDGGIIIGLRGAHLTKLRQSVPGVEWRISNETNDRQDRILAIRGTVKLVAQ</sequence>
<proteinExistence type="predicted"/>
<name>A0ACC1JJ64_9FUNG</name>
<reference evidence="1" key="1">
    <citation type="submission" date="2022-07" db="EMBL/GenBank/DDBJ databases">
        <title>Phylogenomic reconstructions and comparative analyses of Kickxellomycotina fungi.</title>
        <authorList>
            <person name="Reynolds N.K."/>
            <person name="Stajich J.E."/>
            <person name="Barry K."/>
            <person name="Grigoriev I.V."/>
            <person name="Crous P."/>
            <person name="Smith M.E."/>
        </authorList>
    </citation>
    <scope>NUCLEOTIDE SEQUENCE</scope>
    <source>
        <strain evidence="1">CBS 109366</strain>
    </source>
</reference>